<gene>
    <name evidence="5" type="ORF">PQ465_18030</name>
</gene>
<evidence type="ECO:0000259" key="4">
    <source>
        <dbReference type="PROSITE" id="PS50932"/>
    </source>
</evidence>
<reference evidence="5 6" key="1">
    <citation type="submission" date="2023-02" db="EMBL/GenBank/DDBJ databases">
        <title>Genome sequence of Sphingobacterium sp. KACC 22765.</title>
        <authorList>
            <person name="Kim S."/>
            <person name="Heo J."/>
            <person name="Kwon S.-W."/>
        </authorList>
    </citation>
    <scope>NUCLEOTIDE SEQUENCE [LARGE SCALE GENOMIC DNA]</scope>
    <source>
        <strain evidence="5 6">KACC 22765</strain>
    </source>
</reference>
<evidence type="ECO:0000256" key="3">
    <source>
        <dbReference type="ARBA" id="ARBA00023163"/>
    </source>
</evidence>
<dbReference type="PROSITE" id="PS50932">
    <property type="entry name" value="HTH_LACI_2"/>
    <property type="match status" value="1"/>
</dbReference>
<dbReference type="GO" id="GO:0003677">
    <property type="term" value="F:DNA binding"/>
    <property type="evidence" value="ECO:0007669"/>
    <property type="project" value="UniProtKB-KW"/>
</dbReference>
<dbReference type="SUPFAM" id="SSF53822">
    <property type="entry name" value="Periplasmic binding protein-like I"/>
    <property type="match status" value="1"/>
</dbReference>
<dbReference type="Gene3D" id="3.40.50.2300">
    <property type="match status" value="2"/>
</dbReference>
<feature type="domain" description="HTH lacI-type" evidence="4">
    <location>
        <begin position="5"/>
        <end position="62"/>
    </location>
</feature>
<protein>
    <submittedName>
        <fullName evidence="5">LacI family DNA-binding transcriptional regulator</fullName>
    </submittedName>
</protein>
<dbReference type="SMART" id="SM00354">
    <property type="entry name" value="HTH_LACI"/>
    <property type="match status" value="1"/>
</dbReference>
<evidence type="ECO:0000256" key="1">
    <source>
        <dbReference type="ARBA" id="ARBA00023015"/>
    </source>
</evidence>
<name>A0ABY7WHU8_9SPHI</name>
<dbReference type="InterPro" id="IPR000843">
    <property type="entry name" value="HTH_LacI"/>
</dbReference>
<dbReference type="Pfam" id="PF00532">
    <property type="entry name" value="Peripla_BP_1"/>
    <property type="match status" value="1"/>
</dbReference>
<keyword evidence="2 5" id="KW-0238">DNA-binding</keyword>
<dbReference type="RefSeq" id="WP_274266917.1">
    <property type="nucleotide sequence ID" value="NZ_CP117880.1"/>
</dbReference>
<dbReference type="InterPro" id="IPR001761">
    <property type="entry name" value="Peripla_BP/Lac1_sug-bd_dom"/>
</dbReference>
<dbReference type="SUPFAM" id="SSF47413">
    <property type="entry name" value="lambda repressor-like DNA-binding domains"/>
    <property type="match status" value="1"/>
</dbReference>
<accession>A0ABY7WHU8</accession>
<dbReference type="Gene3D" id="1.10.260.40">
    <property type="entry name" value="lambda repressor-like DNA-binding domains"/>
    <property type="match status" value="1"/>
</dbReference>
<dbReference type="PANTHER" id="PTHR30146">
    <property type="entry name" value="LACI-RELATED TRANSCRIPTIONAL REPRESSOR"/>
    <property type="match status" value="1"/>
</dbReference>
<dbReference type="Proteomes" id="UP001221558">
    <property type="component" value="Chromosome"/>
</dbReference>
<organism evidence="5 6">
    <name type="scientific">Sphingobacterium oryzagri</name>
    <dbReference type="NCBI Taxonomy" id="3025669"/>
    <lineage>
        <taxon>Bacteria</taxon>
        <taxon>Pseudomonadati</taxon>
        <taxon>Bacteroidota</taxon>
        <taxon>Sphingobacteriia</taxon>
        <taxon>Sphingobacteriales</taxon>
        <taxon>Sphingobacteriaceae</taxon>
        <taxon>Sphingobacterium</taxon>
    </lineage>
</organism>
<evidence type="ECO:0000256" key="2">
    <source>
        <dbReference type="ARBA" id="ARBA00023125"/>
    </source>
</evidence>
<dbReference type="PANTHER" id="PTHR30146:SF109">
    <property type="entry name" value="HTH-TYPE TRANSCRIPTIONAL REGULATOR GALS"/>
    <property type="match status" value="1"/>
</dbReference>
<dbReference type="EMBL" id="CP117880">
    <property type="protein sequence ID" value="WDF68184.1"/>
    <property type="molecule type" value="Genomic_DNA"/>
</dbReference>
<proteinExistence type="predicted"/>
<keyword evidence="6" id="KW-1185">Reference proteome</keyword>
<dbReference type="CDD" id="cd01392">
    <property type="entry name" value="HTH_LacI"/>
    <property type="match status" value="1"/>
</dbReference>
<keyword evidence="1" id="KW-0805">Transcription regulation</keyword>
<sequence length="333" mass="37949">MKKRVLISDIAKALGISVTTVSFILNDKAKEKRISEALTKRVLDYVKKVGYKPNQLAKSLRTGQTKILGLLVEDIANPFFSNVAKHIERRAYEAGYHIIYCSMDNDESKAKELIQLFIDRQVDGFIITPSEGLEETISHIKQSNIPLVLFDRFVPSVYTNYVVSDNKHGSYEATKHLLEGQNKRIGLISLYSNQTQMRDRLDGYMEAMDEFRMQSFIKKLHMETPDEEAKDQINEFVVDNKLDAVLFATNYLAVKGLKALKSCKVALPKMVAFDEHTLFKLHDPSITVVSQDIEQLTRELIHTLIAEIEGKLKEPRQLTIPCELIIRESSISL</sequence>
<evidence type="ECO:0000313" key="6">
    <source>
        <dbReference type="Proteomes" id="UP001221558"/>
    </source>
</evidence>
<dbReference type="InterPro" id="IPR028082">
    <property type="entry name" value="Peripla_BP_I"/>
</dbReference>
<dbReference type="Pfam" id="PF00356">
    <property type="entry name" value="LacI"/>
    <property type="match status" value="1"/>
</dbReference>
<dbReference type="InterPro" id="IPR010982">
    <property type="entry name" value="Lambda_DNA-bd_dom_sf"/>
</dbReference>
<keyword evidence="3" id="KW-0804">Transcription</keyword>
<evidence type="ECO:0000313" key="5">
    <source>
        <dbReference type="EMBL" id="WDF68184.1"/>
    </source>
</evidence>